<dbReference type="PANTHER" id="PTHR23131:SF0">
    <property type="entry name" value="ENDORIBONUCLEASE LACTB2"/>
    <property type="match status" value="1"/>
</dbReference>
<dbReference type="GO" id="GO:0046872">
    <property type="term" value="F:metal ion binding"/>
    <property type="evidence" value="ECO:0007669"/>
    <property type="project" value="UniProtKB-KW"/>
</dbReference>
<dbReference type="GO" id="GO:0016787">
    <property type="term" value="F:hydrolase activity"/>
    <property type="evidence" value="ECO:0007669"/>
    <property type="project" value="UniProtKB-KW"/>
</dbReference>
<evidence type="ECO:0000256" key="4">
    <source>
        <dbReference type="ARBA" id="ARBA00022833"/>
    </source>
</evidence>
<accession>A0A8H3AZK3</accession>
<dbReference type="InterPro" id="IPR036388">
    <property type="entry name" value="WH-like_DNA-bd_sf"/>
</dbReference>
<dbReference type="PANTHER" id="PTHR23131">
    <property type="entry name" value="ENDORIBONUCLEASE LACTB2"/>
    <property type="match status" value="1"/>
</dbReference>
<dbReference type="InterPro" id="IPR041516">
    <property type="entry name" value="LACTB2_WH"/>
</dbReference>
<gene>
    <name evidence="6" type="ORF">RDB_LOCUS106880</name>
</gene>
<dbReference type="GO" id="GO:0044550">
    <property type="term" value="P:secondary metabolite biosynthetic process"/>
    <property type="evidence" value="ECO:0007669"/>
    <property type="project" value="TreeGrafter"/>
</dbReference>
<dbReference type="SMART" id="SM00849">
    <property type="entry name" value="Lactamase_B"/>
    <property type="match status" value="1"/>
</dbReference>
<keyword evidence="2" id="KW-0479">Metal-binding</keyword>
<evidence type="ECO:0000256" key="1">
    <source>
        <dbReference type="ARBA" id="ARBA00006759"/>
    </source>
</evidence>
<dbReference type="AlphaFoldDB" id="A0A8H3AZK3"/>
<evidence type="ECO:0000256" key="2">
    <source>
        <dbReference type="ARBA" id="ARBA00022723"/>
    </source>
</evidence>
<reference evidence="6" key="1">
    <citation type="submission" date="2021-01" db="EMBL/GenBank/DDBJ databases">
        <authorList>
            <person name="Kaushik A."/>
        </authorList>
    </citation>
    <scope>NUCLEOTIDE SEQUENCE</scope>
    <source>
        <strain evidence="6">AG3-T5</strain>
    </source>
</reference>
<sequence length="395" mass="42752">MELPNIQQLGPLVIRILGQVIVPCLIARATVLISRVHTRILENSRSKVAVADCITARLPHSSSQGTNTYLIGRSPPYILIDTGEGRPEYIPQLRTALESSSNGQCPISDIIITHKHMDHHGGLIDVLDLLSSQRSKNAIDAWHPPRIHIHPLPAGVTDSSLTTTVSRLKHGDFTPNSDSAPLFVLDNGSKIQTADASALLEIVHTPGHTDDSISLILYALNGAEPAVPEALFTADTVLGAGTAVFEDLSLYMQSLRRLVDLPIWSHFISLHPGHGPTIPSESSKSHIETYISHRQAREDQIVDVFKKSQGKASVGQIVESLYAKYPRTVWPAAAHSVGQHLQKLEVEGKAKRLGGNAVGGAGNYDGVKMEQVGAASMNTEWGFTDVEVTDTETKL</sequence>
<evidence type="ECO:0000259" key="5">
    <source>
        <dbReference type="SMART" id="SM00849"/>
    </source>
</evidence>
<dbReference type="SUPFAM" id="SSF56281">
    <property type="entry name" value="Metallo-hydrolase/oxidoreductase"/>
    <property type="match status" value="1"/>
</dbReference>
<dbReference type="Proteomes" id="UP000663841">
    <property type="component" value="Unassembled WGS sequence"/>
</dbReference>
<comment type="caution">
    <text evidence="6">The sequence shown here is derived from an EMBL/GenBank/DDBJ whole genome shotgun (WGS) entry which is preliminary data.</text>
</comment>
<dbReference type="Pfam" id="PF17778">
    <property type="entry name" value="WHD_BLACT"/>
    <property type="match status" value="1"/>
</dbReference>
<proteinExistence type="inferred from homology"/>
<dbReference type="Gene3D" id="1.10.10.10">
    <property type="entry name" value="Winged helix-like DNA-binding domain superfamily/Winged helix DNA-binding domain"/>
    <property type="match status" value="1"/>
</dbReference>
<name>A0A8H3AZK3_9AGAM</name>
<dbReference type="CDD" id="cd07722">
    <property type="entry name" value="LACTB2-like_MBL-fold"/>
    <property type="match status" value="1"/>
</dbReference>
<dbReference type="Gene3D" id="3.60.15.10">
    <property type="entry name" value="Ribonuclease Z/Hydroxyacylglutathione hydrolase-like"/>
    <property type="match status" value="1"/>
</dbReference>
<dbReference type="InterPro" id="IPR036866">
    <property type="entry name" value="RibonucZ/Hydroxyglut_hydro"/>
</dbReference>
<organism evidence="6 7">
    <name type="scientific">Rhizoctonia solani</name>
    <dbReference type="NCBI Taxonomy" id="456999"/>
    <lineage>
        <taxon>Eukaryota</taxon>
        <taxon>Fungi</taxon>
        <taxon>Dikarya</taxon>
        <taxon>Basidiomycota</taxon>
        <taxon>Agaricomycotina</taxon>
        <taxon>Agaricomycetes</taxon>
        <taxon>Cantharellales</taxon>
        <taxon>Ceratobasidiaceae</taxon>
        <taxon>Rhizoctonia</taxon>
    </lineage>
</organism>
<dbReference type="InterPro" id="IPR001279">
    <property type="entry name" value="Metallo-B-lactamas"/>
</dbReference>
<keyword evidence="4" id="KW-0862">Zinc</keyword>
<dbReference type="EMBL" id="CAJMWW010000103">
    <property type="protein sequence ID" value="CAE6444369.1"/>
    <property type="molecule type" value="Genomic_DNA"/>
</dbReference>
<comment type="similarity">
    <text evidence="1">Belongs to the metallo-beta-lactamase superfamily. Glyoxalase II family.</text>
</comment>
<dbReference type="Pfam" id="PF00753">
    <property type="entry name" value="Lactamase_B"/>
    <property type="match status" value="1"/>
</dbReference>
<feature type="domain" description="Metallo-beta-lactamase" evidence="5">
    <location>
        <begin position="65"/>
        <end position="274"/>
    </location>
</feature>
<protein>
    <recommendedName>
        <fullName evidence="5">Metallo-beta-lactamase domain-containing protein</fullName>
    </recommendedName>
</protein>
<evidence type="ECO:0000256" key="3">
    <source>
        <dbReference type="ARBA" id="ARBA00022801"/>
    </source>
</evidence>
<dbReference type="InterPro" id="IPR047921">
    <property type="entry name" value="LACTB2-like_MBL-fold"/>
</dbReference>
<evidence type="ECO:0000313" key="7">
    <source>
        <dbReference type="Proteomes" id="UP000663841"/>
    </source>
</evidence>
<keyword evidence="3" id="KW-0378">Hydrolase</keyword>
<dbReference type="InterPro" id="IPR050662">
    <property type="entry name" value="Sec-metab_biosynth-thioest"/>
</dbReference>
<evidence type="ECO:0000313" key="6">
    <source>
        <dbReference type="EMBL" id="CAE6444369.1"/>
    </source>
</evidence>